<dbReference type="EMBL" id="JACEFF010000044">
    <property type="protein sequence ID" value="KAH9645419.1"/>
    <property type="molecule type" value="Genomic_DNA"/>
</dbReference>
<accession>A0A922MYU0</accession>
<feature type="region of interest" description="Disordered" evidence="1">
    <location>
        <begin position="618"/>
        <end position="648"/>
    </location>
</feature>
<gene>
    <name evidence="2" type="ORF">HF086_000037</name>
</gene>
<reference evidence="2" key="1">
    <citation type="journal article" date="2021" name="G3 (Bethesda)">
        <title>Genome and transcriptome analysis of the beet armyworm Spodoptera exigua reveals targets for pest control. .</title>
        <authorList>
            <person name="Simon S."/>
            <person name="Breeschoten T."/>
            <person name="Jansen H.J."/>
            <person name="Dirks R.P."/>
            <person name="Schranz M.E."/>
            <person name="Ros V.I.D."/>
        </authorList>
    </citation>
    <scope>NUCLEOTIDE SEQUENCE</scope>
    <source>
        <strain evidence="2">TB_SE_WUR_2020</strain>
    </source>
</reference>
<feature type="region of interest" description="Disordered" evidence="1">
    <location>
        <begin position="1287"/>
        <end position="1306"/>
    </location>
</feature>
<evidence type="ECO:0000313" key="2">
    <source>
        <dbReference type="EMBL" id="KAH9645419.1"/>
    </source>
</evidence>
<organism evidence="2 3">
    <name type="scientific">Spodoptera exigua</name>
    <name type="common">Beet armyworm</name>
    <name type="synonym">Noctua fulgens</name>
    <dbReference type="NCBI Taxonomy" id="7107"/>
    <lineage>
        <taxon>Eukaryota</taxon>
        <taxon>Metazoa</taxon>
        <taxon>Ecdysozoa</taxon>
        <taxon>Arthropoda</taxon>
        <taxon>Hexapoda</taxon>
        <taxon>Insecta</taxon>
        <taxon>Pterygota</taxon>
        <taxon>Neoptera</taxon>
        <taxon>Endopterygota</taxon>
        <taxon>Lepidoptera</taxon>
        <taxon>Glossata</taxon>
        <taxon>Ditrysia</taxon>
        <taxon>Noctuoidea</taxon>
        <taxon>Noctuidae</taxon>
        <taxon>Amphipyrinae</taxon>
        <taxon>Spodoptera</taxon>
    </lineage>
</organism>
<feature type="compositionally biased region" description="Polar residues" evidence="1">
    <location>
        <begin position="259"/>
        <end position="273"/>
    </location>
</feature>
<protein>
    <submittedName>
        <fullName evidence="2">Uncharacterized protein</fullName>
    </submittedName>
</protein>
<feature type="region of interest" description="Disordered" evidence="1">
    <location>
        <begin position="1073"/>
        <end position="1093"/>
    </location>
</feature>
<feature type="region of interest" description="Disordered" evidence="1">
    <location>
        <begin position="337"/>
        <end position="364"/>
    </location>
</feature>
<feature type="region of interest" description="Disordered" evidence="1">
    <location>
        <begin position="1321"/>
        <end position="1341"/>
    </location>
</feature>
<feature type="compositionally biased region" description="Polar residues" evidence="1">
    <location>
        <begin position="618"/>
        <end position="646"/>
    </location>
</feature>
<comment type="caution">
    <text evidence="2">The sequence shown here is derived from an EMBL/GenBank/DDBJ whole genome shotgun (WGS) entry which is preliminary data.</text>
</comment>
<feature type="compositionally biased region" description="Polar residues" evidence="1">
    <location>
        <begin position="1324"/>
        <end position="1334"/>
    </location>
</feature>
<evidence type="ECO:0000256" key="1">
    <source>
        <dbReference type="SAM" id="MobiDB-lite"/>
    </source>
</evidence>
<name>A0A922MYU0_SPOEX</name>
<sequence>MFNPFSFLTVILVYEYSINSQANANKKTASKPNWIGLINDSDITSISSKFNKKINFDKTTIKFLPILLKALNKNRYIEKILEDYSSSSPPFTGKDSTETFTRNFFADSKNWIKLPTTRHYTLDYKTSPFTFWKTPTQRQDYLTKIRKIRDYQRMLNYFDKMINDKNGSNQRKEYEYTETPFVAQTVPMKKSKPRKLPQYPHSLSQLNPKEYKSEEKGAHTSCKCPKSLGSLLSKLIAGIQDILPHIMDTKVIAHAPCGNNTKSVTVPPQNKTYRQNEKKRKPKTKTSPFKSQVYTAHPVRTYFDTERKSKRKFKVITTKNIASTFTTSGTISIETTTSSTTSTTTTTAAPRTTTTRRTTSSTTAATTTLTTPTMFTSTADFSTATIFDDQSISVEIKDSKKTVGHSTIPMPTKINITQPTLLPSEIINYDYNFIFKPDIRKKSTKMTNIRNPTTEIFIPMKFVDSSHENSTTKKLRETYTVSSHRPRVNVPLFKEEEYDDYFITTPSKSASELEILDVPNLKLIKNKMTTSYISPQPTTNINKMFVKLKSSSFHPVTKQPDLDFVSMRKMADLIYSPQEKTTKETKYTTEAKVSVPFHRKYTEPSLLTDSISTYSIDNHQNNGISPSTSSKDTKRMTNPVSDIKTYNNEDTKFNDDLHISEILLDDEFQEEYSFRQMDITTKDPNKYVNSPKGFNKTEDMNLEEMKTPNKWEVNKNEQTEKVILLIYEYAIAVEWSLVQNQEITNRSNATWKDQPFADRLDRSYFGLDQDYYERMPLLINALQESSYFDPTIETTGPFAKRRYNMTIIKPTTTKPTFKPSPVRRTSPRPFFFEYRSPTPLPFSKTYGSRSWIERYRNEERLKNIRQIIKYLETTINAKSGDLHSKPSSTHIAFTGVYIEPMLENKGVGTDPKSDLQQESSENINQFKSNHLADPLFNFKPESPGEVNLLADDFLRFAPIPTPSLDTTHNYPMFRQIPFNKRNCLGNKCEHNFPSSIEIKPTETPPLSTTKSFSVMLNLFPIKKEPTTTVKSLDNIYLTTSRPLIQFKRKSNVAFRRIFTPYKRPKYLSNLINKQNKIGKPKDNQNKETPTAEGTQMIVHVKVYSPDEKNDLKNETIRVHSTIPSTQTNPYTTKAPIELSTSQIEDHHVGSSGYIPVVEQKTEPTLPKVTTIPFFELTTEHLWPAPTEVFQFNAEDAKVPNQYLELERRNNNQPNIQISRRNSGGDISGQEELSTLIVKLKNEYVGTTTEAPTLQSTEKVDETTTEWTYVPQINGHYRNINQNLKKSDADLNANPENNRKKRLEQSVSGYRTYVPMYVEIKRNHSQTPTTDSEQIVANKDSK</sequence>
<dbReference type="Proteomes" id="UP000814243">
    <property type="component" value="Unassembled WGS sequence"/>
</dbReference>
<feature type="region of interest" description="Disordered" evidence="1">
    <location>
        <begin position="259"/>
        <end position="289"/>
    </location>
</feature>
<proteinExistence type="predicted"/>
<evidence type="ECO:0000313" key="3">
    <source>
        <dbReference type="Proteomes" id="UP000814243"/>
    </source>
</evidence>